<gene>
    <name evidence="2" type="ORF">K7J14_10130</name>
</gene>
<accession>A0AAE3EHG3</accession>
<dbReference type="EMBL" id="JAINWA010000003">
    <property type="protein sequence ID" value="MCD1655055.1"/>
    <property type="molecule type" value="Genomic_DNA"/>
</dbReference>
<protein>
    <submittedName>
        <fullName evidence="2">Uncharacterized protein</fullName>
    </submittedName>
</protein>
<evidence type="ECO:0000313" key="2">
    <source>
        <dbReference type="EMBL" id="MCD1655055.1"/>
    </source>
</evidence>
<evidence type="ECO:0000313" key="3">
    <source>
        <dbReference type="Proteomes" id="UP001198163"/>
    </source>
</evidence>
<keyword evidence="3" id="KW-1185">Reference proteome</keyword>
<dbReference type="Gene3D" id="2.30.330.10">
    <property type="entry name" value="SpoA-like"/>
    <property type="match status" value="1"/>
</dbReference>
<organism evidence="2 3">
    <name type="scientific">Teretinema zuelzerae</name>
    <dbReference type="NCBI Taxonomy" id="156"/>
    <lineage>
        <taxon>Bacteria</taxon>
        <taxon>Pseudomonadati</taxon>
        <taxon>Spirochaetota</taxon>
        <taxon>Spirochaetia</taxon>
        <taxon>Spirochaetales</taxon>
        <taxon>Treponemataceae</taxon>
        <taxon>Teretinema</taxon>
    </lineage>
</organism>
<name>A0AAE3EHG3_9SPIR</name>
<dbReference type="RefSeq" id="WP_230755817.1">
    <property type="nucleotide sequence ID" value="NZ_JAINWA010000003.1"/>
</dbReference>
<comment type="caution">
    <text evidence="2">The sequence shown here is derived from an EMBL/GenBank/DDBJ whole genome shotgun (WGS) entry which is preliminary data.</text>
</comment>
<reference evidence="2" key="1">
    <citation type="submission" date="2021-08" db="EMBL/GenBank/DDBJ databases">
        <title>Comparative analyses of Brucepasteria parasyntrophica and Teretinema zuelzerae.</title>
        <authorList>
            <person name="Song Y."/>
            <person name="Brune A."/>
        </authorList>
    </citation>
    <scope>NUCLEOTIDE SEQUENCE</scope>
    <source>
        <strain evidence="2">DSM 1903</strain>
    </source>
</reference>
<sequence length="495" mass="52727">MKTMIDSIDGELCLEAGSGWMSRFEASQLASGDVVLCDNLAGQAMTLSFNGSFFAQADLVIADLAVADPAAADPAVADPAAADPAVADPAAEPGGSRNANKKAVCAARIRSLTPNAWSAPVPDRGSEACELVPFTIRLACARYALKSLEGSGEATLVHMNTAYTEEGNARLYIAGFPAARGTLVVRDENWGIRIDEAEGSLAAGSEIRTTSAYLRAGGEAQKAKTYDARRPDFVTKPMLDLFSAVHEEFARSLRAVYPAAKSVRLVSTDQLAFYEWVEPKSGAEQAVSMLSMRPTGRTAQNEAAGELPAKLCVNPEIRAISRDTGDCADCGPEAALPLFDDAFEADYRAWWRNRSPGEDGCFCLLSSGHALARIFPDAEDRQQFAACLRNGWKRCLDARFAELREFPAAGASNNEGKSATDKSAAGATDKSTAGAIDKSTAGAPGWKKEDLYEVLDAWAMILTAVFAVATDTGEETFELAYPLSALQSLCPRFRA</sequence>
<dbReference type="AlphaFoldDB" id="A0AAE3EHG3"/>
<feature type="region of interest" description="Disordered" evidence="1">
    <location>
        <begin position="411"/>
        <end position="439"/>
    </location>
</feature>
<dbReference type="Proteomes" id="UP001198163">
    <property type="component" value="Unassembled WGS sequence"/>
</dbReference>
<proteinExistence type="predicted"/>
<dbReference type="InterPro" id="IPR036429">
    <property type="entry name" value="SpoA-like_sf"/>
</dbReference>
<evidence type="ECO:0000256" key="1">
    <source>
        <dbReference type="SAM" id="MobiDB-lite"/>
    </source>
</evidence>